<reference evidence="2 3" key="1">
    <citation type="submission" date="2015-09" db="EMBL/GenBank/DDBJ databases">
        <authorList>
            <consortium name="Pathogen Informatics"/>
        </authorList>
    </citation>
    <scope>NUCLEOTIDE SEQUENCE [LARGE SCALE GENOMIC DNA]</scope>
    <source>
        <strain evidence="2 3">2789STDY5608850</strain>
    </source>
</reference>
<gene>
    <name evidence="2" type="ORF">ERS852407_02070</name>
</gene>
<feature type="transmembrane region" description="Helical" evidence="1">
    <location>
        <begin position="272"/>
        <end position="293"/>
    </location>
</feature>
<sequence>MNRKWSGGMLAALIVLMSIPSEMAYARPKPEITVISEIMFGSSEEYAPELIYDEGEKLYRLKTWELEPVKVSPREKHVEQEVLYEGIENMESVPESRSITSKEDFSGLQVSAKYPVIKRKKVNEEWRDDFTFPVVFHSYGAETYQLGGENVPIDGEPLRLELYEDALLSEIGVTKEHYRVTSTVWNGAPYLDEDNILCRDATAFGKRKVIDYLITYGGTVTYPEIEGYRCRAVYSLKEYEQIPAEEKKIVSNRVVEAVEYDPDSAWIIRREAIVLTVSLILVLLFMLLAAWLIKRAVEKREEKRDGCGL</sequence>
<protein>
    <submittedName>
        <fullName evidence="2">Uncharacterized protein</fullName>
    </submittedName>
</protein>
<dbReference type="EMBL" id="CYZE01000004">
    <property type="protein sequence ID" value="CUO17769.1"/>
    <property type="molecule type" value="Genomic_DNA"/>
</dbReference>
<keyword evidence="1" id="KW-0472">Membrane</keyword>
<accession>A0A174D0B9</accession>
<dbReference type="AlphaFoldDB" id="A0A174D0B9"/>
<keyword evidence="1" id="KW-0812">Transmembrane</keyword>
<dbReference type="RefSeq" id="WP_055654749.1">
    <property type="nucleotide sequence ID" value="NZ_CABIXC010000004.1"/>
</dbReference>
<dbReference type="Proteomes" id="UP000095651">
    <property type="component" value="Unassembled WGS sequence"/>
</dbReference>
<evidence type="ECO:0000313" key="2">
    <source>
        <dbReference type="EMBL" id="CUO17769.1"/>
    </source>
</evidence>
<organism evidence="2 3">
    <name type="scientific">Hungatella hathewayi</name>
    <dbReference type="NCBI Taxonomy" id="154046"/>
    <lineage>
        <taxon>Bacteria</taxon>
        <taxon>Bacillati</taxon>
        <taxon>Bacillota</taxon>
        <taxon>Clostridia</taxon>
        <taxon>Lachnospirales</taxon>
        <taxon>Lachnospiraceae</taxon>
        <taxon>Hungatella</taxon>
    </lineage>
</organism>
<evidence type="ECO:0000313" key="3">
    <source>
        <dbReference type="Proteomes" id="UP000095651"/>
    </source>
</evidence>
<name>A0A174D0B9_9FIRM</name>
<evidence type="ECO:0000256" key="1">
    <source>
        <dbReference type="SAM" id="Phobius"/>
    </source>
</evidence>
<proteinExistence type="predicted"/>
<keyword evidence="1" id="KW-1133">Transmembrane helix</keyword>